<dbReference type="RefSeq" id="WP_213043657.1">
    <property type="nucleotide sequence ID" value="NZ_CAJNBJ010000018.1"/>
</dbReference>
<proteinExistence type="predicted"/>
<name>A0ABM8S241_9BACT</name>
<dbReference type="SUPFAM" id="SSF56935">
    <property type="entry name" value="Porins"/>
    <property type="match status" value="1"/>
</dbReference>
<evidence type="ECO:0008006" key="3">
    <source>
        <dbReference type="Google" id="ProtNLM"/>
    </source>
</evidence>
<comment type="caution">
    <text evidence="1">The sequence shown here is derived from an EMBL/GenBank/DDBJ whole genome shotgun (WGS) entry which is preliminary data.</text>
</comment>
<reference evidence="1 2" key="1">
    <citation type="submission" date="2021-02" db="EMBL/GenBank/DDBJ databases">
        <authorList>
            <person name="Han P."/>
        </authorList>
    </citation>
    <scope>NUCLEOTIDE SEQUENCE [LARGE SCALE GENOMIC DNA]</scope>
    <source>
        <strain evidence="1">Candidatus Nitrospira sp. ZN2</strain>
    </source>
</reference>
<dbReference type="InterPro" id="IPR023614">
    <property type="entry name" value="Porin_dom_sf"/>
</dbReference>
<dbReference type="Pfam" id="PF07396">
    <property type="entry name" value="Porin_O_P"/>
    <property type="match status" value="1"/>
</dbReference>
<protein>
    <recommendedName>
        <fullName evidence="3">Anion-selective porin</fullName>
    </recommendedName>
</protein>
<keyword evidence="2" id="KW-1185">Reference proteome</keyword>
<gene>
    <name evidence="1" type="ORF">NSPZN2_50058</name>
</gene>
<dbReference type="Proteomes" id="UP000675880">
    <property type="component" value="Unassembled WGS sequence"/>
</dbReference>
<dbReference type="Gene3D" id="2.40.160.10">
    <property type="entry name" value="Porin"/>
    <property type="match status" value="1"/>
</dbReference>
<sequence>MKRLREGLYIFRHQRCAHRLLVGVLIVLAAWLASAGASEAADTGKLVEKDGKYVFVESMDPSLKLLLERSVKSGMITQEEYDQVVKDSEERTQLLSPSFRGWYDRGFNLSMNDNAFFLKIRFRSQLRYTQRFRNDAWRNPGEAKNFPELLGVFGDYRANRSENSSSSFNVRRLRFYFMGHLFDPDFKYYIQMRAETAENAQSPGSLSLFDVNFTYTKLPWANVQFGQYKVYFNRSQINSTASMQFAERALVQDAFTASGLDRRDIGITIMNDEELFPVNYYLGVFNGAGPSFNRLGSFTSEEATVGCPGGQTSGNPFPSPAGCPANQRNLNANTRIDVDRLMYVARLNWNILGRPGYGEGDLAYSETPQLAVGGGYSYNPGVNTSSDNAFVGLDLANLNIRRQLAAFGNGRQLGLGIVDYSTWAADGVFKYRGFSLQGEFYFKNVIRHDKGLPCMNTTCTATAPNNFGNAMGWYVQSGYYLIPRTVELAARYAYWDPDTNSANDLIRQADVSLNWFLNGTYDHQIMVTYSNTQFGTGGYTIGRSAPLPPGSGTVPLDAVGGTLIENAIRVQYQIFF</sequence>
<dbReference type="EMBL" id="CAJNBJ010000018">
    <property type="protein sequence ID" value="CAE6784861.1"/>
    <property type="molecule type" value="Genomic_DNA"/>
</dbReference>
<organism evidence="1 2">
    <name type="scientific">Nitrospira defluvii</name>
    <dbReference type="NCBI Taxonomy" id="330214"/>
    <lineage>
        <taxon>Bacteria</taxon>
        <taxon>Pseudomonadati</taxon>
        <taxon>Nitrospirota</taxon>
        <taxon>Nitrospiria</taxon>
        <taxon>Nitrospirales</taxon>
        <taxon>Nitrospiraceae</taxon>
        <taxon>Nitrospira</taxon>
    </lineage>
</organism>
<dbReference type="InterPro" id="IPR010870">
    <property type="entry name" value="Porin_O/P"/>
</dbReference>
<evidence type="ECO:0000313" key="1">
    <source>
        <dbReference type="EMBL" id="CAE6784861.1"/>
    </source>
</evidence>
<evidence type="ECO:0000313" key="2">
    <source>
        <dbReference type="Proteomes" id="UP000675880"/>
    </source>
</evidence>
<accession>A0ABM8S241</accession>